<dbReference type="GO" id="GO:0002161">
    <property type="term" value="F:aminoacyl-tRNA deacylase activity"/>
    <property type="evidence" value="ECO:0007669"/>
    <property type="project" value="InterPro"/>
</dbReference>
<keyword evidence="4" id="KW-0067">ATP-binding</keyword>
<keyword evidence="2" id="KW-0436">Ligase</keyword>
<dbReference type="Pfam" id="PF00133">
    <property type="entry name" value="tRNA-synt_1"/>
    <property type="match status" value="1"/>
</dbReference>
<gene>
    <name evidence="9" type="ORF">LCGC14_3125140</name>
</gene>
<dbReference type="InterPro" id="IPR014729">
    <property type="entry name" value="Rossmann-like_a/b/a_fold"/>
</dbReference>
<keyword evidence="6" id="KW-0030">Aminoacyl-tRNA synthetase</keyword>
<keyword evidence="3" id="KW-0547">Nucleotide-binding</keyword>
<feature type="domain" description="Aminoacyl-tRNA synthetase class Ia" evidence="8">
    <location>
        <begin position="128"/>
        <end position="340"/>
    </location>
</feature>
<dbReference type="GO" id="GO:0004832">
    <property type="term" value="F:valine-tRNA ligase activity"/>
    <property type="evidence" value="ECO:0007669"/>
    <property type="project" value="UniProtKB-EC"/>
</dbReference>
<feature type="non-terminal residue" evidence="9">
    <location>
        <position position="1"/>
    </location>
</feature>
<dbReference type="PRINTS" id="PR00986">
    <property type="entry name" value="TRNASYNTHVAL"/>
</dbReference>
<dbReference type="AlphaFoldDB" id="A0A0F8YQZ2"/>
<evidence type="ECO:0000259" key="8">
    <source>
        <dbReference type="Pfam" id="PF00133"/>
    </source>
</evidence>
<dbReference type="Gene3D" id="3.40.50.620">
    <property type="entry name" value="HUPs"/>
    <property type="match status" value="1"/>
</dbReference>
<evidence type="ECO:0000256" key="2">
    <source>
        <dbReference type="ARBA" id="ARBA00022598"/>
    </source>
</evidence>
<reference evidence="9" key="1">
    <citation type="journal article" date="2015" name="Nature">
        <title>Complex archaea that bridge the gap between prokaryotes and eukaryotes.</title>
        <authorList>
            <person name="Spang A."/>
            <person name="Saw J.H."/>
            <person name="Jorgensen S.L."/>
            <person name="Zaremba-Niedzwiedzka K."/>
            <person name="Martijn J."/>
            <person name="Lind A.E."/>
            <person name="van Eijk R."/>
            <person name="Schleper C."/>
            <person name="Guy L."/>
            <person name="Ettema T.J."/>
        </authorList>
    </citation>
    <scope>NUCLEOTIDE SEQUENCE</scope>
</reference>
<organism evidence="9">
    <name type="scientific">marine sediment metagenome</name>
    <dbReference type="NCBI Taxonomy" id="412755"/>
    <lineage>
        <taxon>unclassified sequences</taxon>
        <taxon>metagenomes</taxon>
        <taxon>ecological metagenomes</taxon>
    </lineage>
</organism>
<evidence type="ECO:0000256" key="7">
    <source>
        <dbReference type="ARBA" id="ARBA00029936"/>
    </source>
</evidence>
<dbReference type="EMBL" id="LAZR01068030">
    <property type="protein sequence ID" value="KKK50426.1"/>
    <property type="molecule type" value="Genomic_DNA"/>
</dbReference>
<proteinExistence type="predicted"/>
<name>A0A0F8YQZ2_9ZZZZ</name>
<protein>
    <recommendedName>
        <fullName evidence="1">valine--tRNA ligase</fullName>
        <ecNumber evidence="1">6.1.1.9</ecNumber>
    </recommendedName>
    <alternativeName>
        <fullName evidence="7">Valyl-tRNA synthetase</fullName>
    </alternativeName>
</protein>
<dbReference type="InterPro" id="IPR009008">
    <property type="entry name" value="Val/Leu/Ile-tRNA-synth_edit"/>
</dbReference>
<dbReference type="InterPro" id="IPR002303">
    <property type="entry name" value="Valyl-tRNA_ligase"/>
</dbReference>
<keyword evidence="5" id="KW-0648">Protein biosynthesis</keyword>
<dbReference type="Gene3D" id="3.90.740.10">
    <property type="entry name" value="Valyl/Leucyl/Isoleucyl-tRNA synthetase, editing domain"/>
    <property type="match status" value="1"/>
</dbReference>
<evidence type="ECO:0000256" key="5">
    <source>
        <dbReference type="ARBA" id="ARBA00022917"/>
    </source>
</evidence>
<dbReference type="PANTHER" id="PTHR11946:SF93">
    <property type="entry name" value="VALINE--TRNA LIGASE, CHLOROPLASTIC_MITOCHONDRIAL 2"/>
    <property type="match status" value="1"/>
</dbReference>
<feature type="non-terminal residue" evidence="9">
    <location>
        <position position="340"/>
    </location>
</feature>
<evidence type="ECO:0000313" key="9">
    <source>
        <dbReference type="EMBL" id="KKK50426.1"/>
    </source>
</evidence>
<dbReference type="EC" id="6.1.1.9" evidence="1"/>
<dbReference type="GO" id="GO:0005829">
    <property type="term" value="C:cytosol"/>
    <property type="evidence" value="ECO:0007669"/>
    <property type="project" value="TreeGrafter"/>
</dbReference>
<dbReference type="InterPro" id="IPR002300">
    <property type="entry name" value="aa-tRNA-synth_Ia"/>
</dbReference>
<dbReference type="SUPFAM" id="SSF50677">
    <property type="entry name" value="ValRS/IleRS/LeuRS editing domain"/>
    <property type="match status" value="1"/>
</dbReference>
<sequence>VVIYHPSDERYKKYENKLARIPIWDLEVPILAHPSADPDFGKSGIMMICSFGDITDIRVFRELNLKPKYIINPDGTLNDLAGKKYSGLTIDEARKIITDDLKEIGKIRSEKIVSHRFPTSERSHAKLEFIGMPELYLKQENFVKKLKKYADKMEFLPEKSRQIWLDWLEKISMDWPITRRRYYGTEVPLWYCNECNETIVPKGVSYYQPWKDPAPIDNCPNCSGTSFKGETRIFDTWMDSSISAYYILKYPHNQSVDEDFTNDLLDRDFICDIRPQGKDIVRTWLHYSMLRGYLHFNQPMFNKAWISGHVVSETGEKMSKSKGNSIDPMKIIEKYGGDAL</sequence>
<evidence type="ECO:0000256" key="4">
    <source>
        <dbReference type="ARBA" id="ARBA00022840"/>
    </source>
</evidence>
<accession>A0A0F8YQZ2</accession>
<evidence type="ECO:0000256" key="3">
    <source>
        <dbReference type="ARBA" id="ARBA00022741"/>
    </source>
</evidence>
<dbReference type="GO" id="GO:0006438">
    <property type="term" value="P:valyl-tRNA aminoacylation"/>
    <property type="evidence" value="ECO:0007669"/>
    <property type="project" value="InterPro"/>
</dbReference>
<dbReference type="SUPFAM" id="SSF52374">
    <property type="entry name" value="Nucleotidylyl transferase"/>
    <property type="match status" value="1"/>
</dbReference>
<dbReference type="GO" id="GO:0005524">
    <property type="term" value="F:ATP binding"/>
    <property type="evidence" value="ECO:0007669"/>
    <property type="project" value="UniProtKB-KW"/>
</dbReference>
<evidence type="ECO:0000256" key="1">
    <source>
        <dbReference type="ARBA" id="ARBA00013169"/>
    </source>
</evidence>
<evidence type="ECO:0000256" key="6">
    <source>
        <dbReference type="ARBA" id="ARBA00023146"/>
    </source>
</evidence>
<dbReference type="PANTHER" id="PTHR11946">
    <property type="entry name" value="VALYL-TRNA SYNTHETASES"/>
    <property type="match status" value="1"/>
</dbReference>
<comment type="caution">
    <text evidence="9">The sequence shown here is derived from an EMBL/GenBank/DDBJ whole genome shotgun (WGS) entry which is preliminary data.</text>
</comment>